<dbReference type="PROSITE" id="PS50075">
    <property type="entry name" value="CARRIER"/>
    <property type="match status" value="1"/>
</dbReference>
<accession>A0A369V4G0</accession>
<evidence type="ECO:0000259" key="1">
    <source>
        <dbReference type="PROSITE" id="PS50075"/>
    </source>
</evidence>
<dbReference type="InterPro" id="IPR036736">
    <property type="entry name" value="ACP-like_sf"/>
</dbReference>
<evidence type="ECO:0000313" key="3">
    <source>
        <dbReference type="Proteomes" id="UP000253742"/>
    </source>
</evidence>
<dbReference type="Proteomes" id="UP000253742">
    <property type="component" value="Unassembled WGS sequence"/>
</dbReference>
<gene>
    <name evidence="2" type="ORF">DVZ84_17680</name>
</gene>
<dbReference type="STRING" id="146923.Spa2297_02850"/>
<dbReference type="OrthoDB" id="5383272at2"/>
<dbReference type="InterPro" id="IPR009081">
    <property type="entry name" value="PP-bd_ACP"/>
</dbReference>
<comment type="caution">
    <text evidence="2">The sequence shown here is derived from an EMBL/GenBank/DDBJ whole genome shotgun (WGS) entry which is preliminary data.</text>
</comment>
<sequence>MSVSHDGQDVARTVLDCLRNKLFLDGVTADTHLIESGLIDSVGFIRMFVVLEEEFGIEVTARDLSLDRFQNVASISRFVIEKLEEGGGSGKPVEAVRA</sequence>
<dbReference type="Pfam" id="PF00550">
    <property type="entry name" value="PP-binding"/>
    <property type="match status" value="1"/>
</dbReference>
<reference evidence="2 3" key="1">
    <citation type="submission" date="2018-07" db="EMBL/GenBank/DDBJ databases">
        <title>Genome guided investigation of antibiotics producing actinomycetales strain isolated from a Macau mangrove ecosystem.</title>
        <authorList>
            <person name="Hu D."/>
        </authorList>
    </citation>
    <scope>NUCLEOTIDE SEQUENCE [LARGE SCALE GENOMIC DNA]</scope>
    <source>
        <strain evidence="2 3">2297</strain>
    </source>
</reference>
<dbReference type="Gene3D" id="1.10.1200.10">
    <property type="entry name" value="ACP-like"/>
    <property type="match status" value="1"/>
</dbReference>
<feature type="domain" description="Carrier" evidence="1">
    <location>
        <begin position="1"/>
        <end position="83"/>
    </location>
</feature>
<proteinExistence type="predicted"/>
<protein>
    <submittedName>
        <fullName evidence="2">Acyl carrier protein</fullName>
    </submittedName>
</protein>
<dbReference type="EMBL" id="QQBH01000010">
    <property type="protein sequence ID" value="RDD87902.1"/>
    <property type="molecule type" value="Genomic_DNA"/>
</dbReference>
<organism evidence="2 3">
    <name type="scientific">Streptomyces parvulus</name>
    <dbReference type="NCBI Taxonomy" id="146923"/>
    <lineage>
        <taxon>Bacteria</taxon>
        <taxon>Bacillati</taxon>
        <taxon>Actinomycetota</taxon>
        <taxon>Actinomycetes</taxon>
        <taxon>Kitasatosporales</taxon>
        <taxon>Streptomycetaceae</taxon>
        <taxon>Streptomyces</taxon>
    </lineage>
</organism>
<dbReference type="AlphaFoldDB" id="A0A369V4G0"/>
<name>A0A369V4G0_9ACTN</name>
<evidence type="ECO:0000313" key="2">
    <source>
        <dbReference type="EMBL" id="RDD87902.1"/>
    </source>
</evidence>
<dbReference type="RefSeq" id="WP_114529758.1">
    <property type="nucleotide sequence ID" value="NZ_JBEZHW010000018.1"/>
</dbReference>
<dbReference type="SUPFAM" id="SSF47336">
    <property type="entry name" value="ACP-like"/>
    <property type="match status" value="1"/>
</dbReference>